<dbReference type="GO" id="GO:0004674">
    <property type="term" value="F:protein serine/threonine kinase activity"/>
    <property type="evidence" value="ECO:0007669"/>
    <property type="project" value="TreeGrafter"/>
</dbReference>
<dbReference type="Proteomes" id="UP000822688">
    <property type="component" value="Chromosome 9"/>
</dbReference>
<evidence type="ECO:0000256" key="1">
    <source>
        <dbReference type="PROSITE-ProRule" id="PRU10141"/>
    </source>
</evidence>
<sequence>MAWRIALDLCIETVKGALQVFSDGQLILNTHQCQLLVKKLSEVEEVFSTIQELLSAGGANPSESLACARVLSCLFRVLGSAGQLLSACRCKDQSWLMVTLKQGDMQETFAELLHDLQWYMSVLCSILFTKFSHTRTVFSISSCNGTLDFMDRLVLSTAAKADKGALIARLKDVVCGGGSGSLPDDEVNLAEQLIHLLSRDGSSSSSPLFLNVNMRDLPDEGWIGQGCFGVVEKTTWREETFAKKTFREKLFFEQELDGYEGLNNPNVMRIIFCSEDVGSKKYALVLEYMPMDLFRYLEEWRKMDHPDGPGATTPFSITEAVDLMLQIARGLMYIHDKGKSHRDVKSLNILIKAVEDSVGGKYHIAKLTDLGLTKRTNTTTKYSTRKTNISSRPWKAPELFKRSEGERRPEKLRTPKTDVFSFAVVCSETLTGNPPWEDTSNLKSRLEKGERPQLPERTPARLVALIKRCWDLSPLLRPGFPEICQELQYIKGLLLRDDVSILAKTPVVASVMTGSEAQGPWGGEHGGTPFAVPMNESIIKIEVRYCAQHVYGLDVEYNINGKPFKAGFGRVCGTHLIGEIKIQEPIEFLTHIEGTFGTSVGVIQRDEYISGYIRGETLCHVTSLTIHTNVKAYGPFGARGTGTPFKSDRGRIVGFHGREGNLLDSIGVFVVKGEPLLA</sequence>
<dbReference type="InterPro" id="IPR036404">
    <property type="entry name" value="Jacalin-like_lectin_dom_sf"/>
</dbReference>
<comment type="caution">
    <text evidence="4">The sequence shown here is derived from an EMBL/GenBank/DDBJ whole genome shotgun (WGS) entry which is preliminary data.</text>
</comment>
<dbReference type="AlphaFoldDB" id="A0A8T0GSH9"/>
<organism evidence="4 5">
    <name type="scientific">Ceratodon purpureus</name>
    <name type="common">Fire moss</name>
    <name type="synonym">Dicranum purpureum</name>
    <dbReference type="NCBI Taxonomy" id="3225"/>
    <lineage>
        <taxon>Eukaryota</taxon>
        <taxon>Viridiplantae</taxon>
        <taxon>Streptophyta</taxon>
        <taxon>Embryophyta</taxon>
        <taxon>Bryophyta</taxon>
        <taxon>Bryophytina</taxon>
        <taxon>Bryopsida</taxon>
        <taxon>Dicranidae</taxon>
        <taxon>Pseudoditrichales</taxon>
        <taxon>Ditrichaceae</taxon>
        <taxon>Ceratodon</taxon>
    </lineage>
</organism>
<dbReference type="InterPro" id="IPR001229">
    <property type="entry name" value="Jacalin-like_lectin_dom"/>
</dbReference>
<dbReference type="Pfam" id="PF01419">
    <property type="entry name" value="Jacalin"/>
    <property type="match status" value="1"/>
</dbReference>
<protein>
    <recommendedName>
        <fullName evidence="6">Protein kinase domain-containing protein</fullName>
    </recommendedName>
</protein>
<dbReference type="InterPro" id="IPR000719">
    <property type="entry name" value="Prot_kinase_dom"/>
</dbReference>
<feature type="domain" description="Jacalin-type lectin" evidence="3">
    <location>
        <begin position="515"/>
        <end position="672"/>
    </location>
</feature>
<dbReference type="PROSITE" id="PS00107">
    <property type="entry name" value="PROTEIN_KINASE_ATP"/>
    <property type="match status" value="1"/>
</dbReference>
<dbReference type="SUPFAM" id="SSF51101">
    <property type="entry name" value="Mannose-binding lectins"/>
    <property type="match status" value="1"/>
</dbReference>
<evidence type="ECO:0008006" key="6">
    <source>
        <dbReference type="Google" id="ProtNLM"/>
    </source>
</evidence>
<evidence type="ECO:0000259" key="3">
    <source>
        <dbReference type="PROSITE" id="PS51752"/>
    </source>
</evidence>
<evidence type="ECO:0000313" key="5">
    <source>
        <dbReference type="Proteomes" id="UP000822688"/>
    </source>
</evidence>
<dbReference type="PROSITE" id="PS50011">
    <property type="entry name" value="PROTEIN_KINASE_DOM"/>
    <property type="match status" value="1"/>
</dbReference>
<keyword evidence="1" id="KW-0547">Nucleotide-binding</keyword>
<dbReference type="SMART" id="SM00220">
    <property type="entry name" value="S_TKc"/>
    <property type="match status" value="1"/>
</dbReference>
<keyword evidence="5" id="KW-1185">Reference proteome</keyword>
<feature type="domain" description="Protein kinase" evidence="2">
    <location>
        <begin position="217"/>
        <end position="490"/>
    </location>
</feature>
<reference evidence="4" key="1">
    <citation type="submission" date="2020-06" db="EMBL/GenBank/DDBJ databases">
        <title>WGS assembly of Ceratodon purpureus strain R40.</title>
        <authorList>
            <person name="Carey S.B."/>
            <person name="Jenkins J."/>
            <person name="Shu S."/>
            <person name="Lovell J.T."/>
            <person name="Sreedasyam A."/>
            <person name="Maumus F."/>
            <person name="Tiley G.P."/>
            <person name="Fernandez-Pozo N."/>
            <person name="Barry K."/>
            <person name="Chen C."/>
            <person name="Wang M."/>
            <person name="Lipzen A."/>
            <person name="Daum C."/>
            <person name="Saski C.A."/>
            <person name="Payton A.C."/>
            <person name="Mcbreen J.C."/>
            <person name="Conrad R.E."/>
            <person name="Kollar L.M."/>
            <person name="Olsson S."/>
            <person name="Huttunen S."/>
            <person name="Landis J.B."/>
            <person name="Wickett N.J."/>
            <person name="Johnson M.G."/>
            <person name="Rensing S.A."/>
            <person name="Grimwood J."/>
            <person name="Schmutz J."/>
            <person name="Mcdaniel S.F."/>
        </authorList>
    </citation>
    <scope>NUCLEOTIDE SEQUENCE</scope>
    <source>
        <strain evidence="4">R40</strain>
    </source>
</reference>
<dbReference type="CDD" id="cd09612">
    <property type="entry name" value="Jacalin"/>
    <property type="match status" value="1"/>
</dbReference>
<evidence type="ECO:0000259" key="2">
    <source>
        <dbReference type="PROSITE" id="PS50011"/>
    </source>
</evidence>
<accession>A0A8T0GSH9</accession>
<dbReference type="InterPro" id="IPR011009">
    <property type="entry name" value="Kinase-like_dom_sf"/>
</dbReference>
<dbReference type="Gene3D" id="2.100.10.30">
    <property type="entry name" value="Jacalin-like lectin domain"/>
    <property type="match status" value="1"/>
</dbReference>
<feature type="binding site" evidence="1">
    <location>
        <position position="244"/>
    </location>
    <ligand>
        <name>ATP</name>
        <dbReference type="ChEBI" id="CHEBI:30616"/>
    </ligand>
</feature>
<dbReference type="SUPFAM" id="SSF56112">
    <property type="entry name" value="Protein kinase-like (PK-like)"/>
    <property type="match status" value="1"/>
</dbReference>
<dbReference type="EMBL" id="CM026430">
    <property type="protein sequence ID" value="KAG0561319.1"/>
    <property type="molecule type" value="Genomic_DNA"/>
</dbReference>
<dbReference type="PANTHER" id="PTHR44329">
    <property type="entry name" value="SERINE/THREONINE-PROTEIN KINASE TNNI3K-RELATED"/>
    <property type="match status" value="1"/>
</dbReference>
<name>A0A8T0GSH9_CERPU</name>
<proteinExistence type="predicted"/>
<dbReference type="GO" id="GO:0005524">
    <property type="term" value="F:ATP binding"/>
    <property type="evidence" value="ECO:0007669"/>
    <property type="project" value="UniProtKB-UniRule"/>
</dbReference>
<dbReference type="InterPro" id="IPR001245">
    <property type="entry name" value="Ser-Thr/Tyr_kinase_cat_dom"/>
</dbReference>
<keyword evidence="1" id="KW-0067">ATP-binding</keyword>
<dbReference type="GO" id="GO:0030246">
    <property type="term" value="F:carbohydrate binding"/>
    <property type="evidence" value="ECO:0007669"/>
    <property type="project" value="InterPro"/>
</dbReference>
<dbReference type="InterPro" id="IPR033734">
    <property type="entry name" value="Jacalin-like_lectin_dom_plant"/>
</dbReference>
<dbReference type="PROSITE" id="PS51752">
    <property type="entry name" value="JACALIN_LECTIN"/>
    <property type="match status" value="1"/>
</dbReference>
<dbReference type="PANTHER" id="PTHR44329:SF260">
    <property type="entry name" value="PROTEIN KINASE DOMAIN-CONTAINING PROTEIN"/>
    <property type="match status" value="1"/>
</dbReference>
<dbReference type="SMART" id="SM00915">
    <property type="entry name" value="Jacalin"/>
    <property type="match status" value="1"/>
</dbReference>
<dbReference type="Pfam" id="PF07714">
    <property type="entry name" value="PK_Tyr_Ser-Thr"/>
    <property type="match status" value="1"/>
</dbReference>
<dbReference type="Gene3D" id="1.10.510.10">
    <property type="entry name" value="Transferase(Phosphotransferase) domain 1"/>
    <property type="match status" value="1"/>
</dbReference>
<dbReference type="InterPro" id="IPR051681">
    <property type="entry name" value="Ser/Thr_Kinases-Pseudokinases"/>
</dbReference>
<gene>
    <name evidence="4" type="ORF">KC19_9G055000</name>
</gene>
<evidence type="ECO:0000313" key="4">
    <source>
        <dbReference type="EMBL" id="KAG0561319.1"/>
    </source>
</evidence>
<dbReference type="InterPro" id="IPR017441">
    <property type="entry name" value="Protein_kinase_ATP_BS"/>
</dbReference>